<dbReference type="PANTHER" id="PTHR13605">
    <property type="entry name" value="ER MEMBRANE PROTEIN COMPLEX SUBUNIT 7"/>
    <property type="match status" value="1"/>
</dbReference>
<protein>
    <recommendedName>
        <fullName evidence="5">ER membrane protein complex subunit 7 beta-sandwich domain-containing protein</fullName>
    </recommendedName>
</protein>
<dbReference type="AlphaFoldDB" id="A0A9P1H9W7"/>
<feature type="transmembrane region" description="Helical" evidence="1">
    <location>
        <begin position="86"/>
        <end position="104"/>
    </location>
</feature>
<keyword evidence="1" id="KW-0812">Transmembrane</keyword>
<evidence type="ECO:0000256" key="1">
    <source>
        <dbReference type="SAM" id="Phobius"/>
    </source>
</evidence>
<proteinExistence type="predicted"/>
<dbReference type="PANTHER" id="PTHR13605:SF4">
    <property type="entry name" value="ER MEMBRANE PROTEIN COMPLEX SUBUNIT 7"/>
    <property type="match status" value="1"/>
</dbReference>
<evidence type="ECO:0000313" key="4">
    <source>
        <dbReference type="Proteomes" id="UP000838763"/>
    </source>
</evidence>
<accession>A0A9P1H9W7</accession>
<gene>
    <name evidence="3" type="ORF">PPNO1_LOCUS7779</name>
</gene>
<dbReference type="GO" id="GO:0072546">
    <property type="term" value="C:EMC complex"/>
    <property type="evidence" value="ECO:0007669"/>
    <property type="project" value="TreeGrafter"/>
</dbReference>
<comment type="caution">
    <text evidence="3">The sequence shown here is derived from an EMBL/GenBank/DDBJ whole genome shotgun (WGS) entry which is preliminary data.</text>
</comment>
<dbReference type="OrthoDB" id="27095at2759"/>
<keyword evidence="1" id="KW-1133">Transmembrane helix</keyword>
<evidence type="ECO:0000313" key="3">
    <source>
        <dbReference type="EMBL" id="CAI4218183.1"/>
    </source>
</evidence>
<keyword evidence="1" id="KW-0472">Membrane</keyword>
<reference evidence="3" key="1">
    <citation type="submission" date="2022-11" db="EMBL/GenBank/DDBJ databases">
        <authorList>
            <person name="Scott C."/>
            <person name="Bruce N."/>
        </authorList>
    </citation>
    <scope>NUCLEOTIDE SEQUENCE</scope>
</reference>
<keyword evidence="2" id="KW-0732">Signal</keyword>
<name>A0A9P1H9W7_9PEZI</name>
<feature type="signal peptide" evidence="2">
    <location>
        <begin position="1"/>
        <end position="19"/>
    </location>
</feature>
<organism evidence="3 4">
    <name type="scientific">Parascedosporium putredinis</name>
    <dbReference type="NCBI Taxonomy" id="1442378"/>
    <lineage>
        <taxon>Eukaryota</taxon>
        <taxon>Fungi</taxon>
        <taxon>Dikarya</taxon>
        <taxon>Ascomycota</taxon>
        <taxon>Pezizomycotina</taxon>
        <taxon>Sordariomycetes</taxon>
        <taxon>Hypocreomycetidae</taxon>
        <taxon>Microascales</taxon>
        <taxon>Microascaceae</taxon>
        <taxon>Parascedosporium</taxon>
    </lineage>
</organism>
<dbReference type="EMBL" id="CALLCH030000017">
    <property type="protein sequence ID" value="CAI4218183.1"/>
    <property type="molecule type" value="Genomic_DNA"/>
</dbReference>
<evidence type="ECO:0008006" key="5">
    <source>
        <dbReference type="Google" id="ProtNLM"/>
    </source>
</evidence>
<dbReference type="InterPro" id="IPR039163">
    <property type="entry name" value="EMC7"/>
</dbReference>
<evidence type="ECO:0000256" key="2">
    <source>
        <dbReference type="SAM" id="SignalP"/>
    </source>
</evidence>
<dbReference type="Proteomes" id="UP000838763">
    <property type="component" value="Unassembled WGS sequence"/>
</dbReference>
<sequence length="167" mass="17394">MRLLSLSGLAALLPLTASAATVTLYVGPSHHLSGNGAGQASLPSRTHATLSALGAQYTAHLTPSGEFVFRNVSGVLSIFSILKNPMILLGLVSMGLFVGMPYLVDNMDPEMKAEFEERQKSSPMNNLLAGQASGGNPMGNFDMAAFLAGSNKKEGSGRGADDGVVRR</sequence>
<keyword evidence="4" id="KW-1185">Reference proteome</keyword>
<feature type="chain" id="PRO_5040321013" description="ER membrane protein complex subunit 7 beta-sandwich domain-containing protein" evidence="2">
    <location>
        <begin position="20"/>
        <end position="167"/>
    </location>
</feature>